<reference evidence="2" key="2">
    <citation type="submission" date="2023-06" db="EMBL/GenBank/DDBJ databases">
        <authorList>
            <consortium name="Lawrence Berkeley National Laboratory"/>
            <person name="Mondo S.J."/>
            <person name="Hensen N."/>
            <person name="Bonometti L."/>
            <person name="Westerberg I."/>
            <person name="Brannstrom I.O."/>
            <person name="Guillou S."/>
            <person name="Cros-Aarteil S."/>
            <person name="Calhoun S."/>
            <person name="Haridas S."/>
            <person name="Kuo A."/>
            <person name="Pangilinan J."/>
            <person name="Riley R."/>
            <person name="Labutti K."/>
            <person name="Andreopoulos B."/>
            <person name="Lipzen A."/>
            <person name="Chen C."/>
            <person name="Yanf M."/>
            <person name="Daum C."/>
            <person name="Ng V."/>
            <person name="Clum A."/>
            <person name="Steindorff A."/>
            <person name="Ohm R."/>
            <person name="Martin F."/>
            <person name="Silar P."/>
            <person name="Natvig D."/>
            <person name="Lalanne C."/>
            <person name="Gautier V."/>
            <person name="Ament-Velasquez S.L."/>
            <person name="Kruys A."/>
            <person name="Hutchinson M.I."/>
            <person name="Powell A.J."/>
            <person name="Barry K."/>
            <person name="Miller A.N."/>
            <person name="Grigoriev I.V."/>
            <person name="Debuchy R."/>
            <person name="Gladieux P."/>
            <person name="Thoren M.H."/>
            <person name="Johannesson H."/>
        </authorList>
    </citation>
    <scope>NUCLEOTIDE SEQUENCE</scope>
    <source>
        <strain evidence="2">PSN324</strain>
    </source>
</reference>
<dbReference type="EMBL" id="MU864932">
    <property type="protein sequence ID" value="KAK4466416.1"/>
    <property type="molecule type" value="Genomic_DNA"/>
</dbReference>
<organism evidence="2 3">
    <name type="scientific">Cladorrhinum samala</name>
    <dbReference type="NCBI Taxonomy" id="585594"/>
    <lineage>
        <taxon>Eukaryota</taxon>
        <taxon>Fungi</taxon>
        <taxon>Dikarya</taxon>
        <taxon>Ascomycota</taxon>
        <taxon>Pezizomycotina</taxon>
        <taxon>Sordariomycetes</taxon>
        <taxon>Sordariomycetidae</taxon>
        <taxon>Sordariales</taxon>
        <taxon>Podosporaceae</taxon>
        <taxon>Cladorrhinum</taxon>
    </lineage>
</organism>
<protein>
    <recommendedName>
        <fullName evidence="1">DUF7708 domain-containing protein</fullName>
    </recommendedName>
</protein>
<dbReference type="InterPro" id="IPR056125">
    <property type="entry name" value="DUF7708"/>
</dbReference>
<evidence type="ECO:0000259" key="1">
    <source>
        <dbReference type="Pfam" id="PF24809"/>
    </source>
</evidence>
<evidence type="ECO:0000313" key="3">
    <source>
        <dbReference type="Proteomes" id="UP001321749"/>
    </source>
</evidence>
<keyword evidence="3" id="KW-1185">Reference proteome</keyword>
<dbReference type="AlphaFoldDB" id="A0AAV9I5X2"/>
<proteinExistence type="predicted"/>
<gene>
    <name evidence="2" type="ORF">QBC42DRAFT_259493</name>
</gene>
<dbReference type="Proteomes" id="UP001321749">
    <property type="component" value="Unassembled WGS sequence"/>
</dbReference>
<name>A0AAV9I5X2_9PEZI</name>
<sequence length="705" mass="79836">MEAYQNAFDAITRGTMDREAKELLKNSTLADVAEIALELTRAKTIIDRGKVSKMVDLLHNYMSVFDVLSQAGDCGFLAIIWGGMRIMLMMTKNQRDLLPKLIDMLSDVGMYMCQVAESVKIIGTTDRMVELTTRLYDAVLRFLKDVITHLQQDTLRRLFSSMIRPAEDKFGPAMAQIQRIKDHIRTEAELVRDYRAKSIESVVINIQECLLQRRLFETALHDIPATMIPTVFSPIKTALFRGFEHQANYHEDLTATYTATSGAWENWLIKEQEYLPSYLSSKTRLLQGLCDAPDSQHAVQWALQRRKDATDRPWAYVIWAKGMTVHAAIASLIFQILQRHHHVVPLDMSMLAQANWSIRNLWNFFLHLIRRLGGCSIYITIGSVGEQEAAVVKKFVDTVKNWTDGPPLVVTLIHPLDEKFVLADDVTDLDGAYDTPPSLCTTDALHHVLMLEFEENNVSATIRTVLWESLWREVRYAVIGIALSQVMNVVTLAAELSVRTSNGLQLDEDSRQLWLDGVSRWVEHNAAPDDAASEPIREQIQRHLEVVPLDLPDEIRSALAEHLSLLVFNSGPVDFGALKSHMLSQEQRHMVWAEIQGAIQPGARAMFCESVPKIVQDAFKTFSELSRAEPHGICQVLNSLNDRFRWDGKWKTTFPSDKEVIEQGIKNGIKVGFASVISALLGLHVTRGEGPESRKRNIFARRRQA</sequence>
<feature type="domain" description="DUF7708" evidence="1">
    <location>
        <begin position="52"/>
        <end position="190"/>
    </location>
</feature>
<reference evidence="2" key="1">
    <citation type="journal article" date="2023" name="Mol. Phylogenet. Evol.">
        <title>Genome-scale phylogeny and comparative genomics of the fungal order Sordariales.</title>
        <authorList>
            <person name="Hensen N."/>
            <person name="Bonometti L."/>
            <person name="Westerberg I."/>
            <person name="Brannstrom I.O."/>
            <person name="Guillou S."/>
            <person name="Cros-Aarteil S."/>
            <person name="Calhoun S."/>
            <person name="Haridas S."/>
            <person name="Kuo A."/>
            <person name="Mondo S."/>
            <person name="Pangilinan J."/>
            <person name="Riley R."/>
            <person name="LaButti K."/>
            <person name="Andreopoulos B."/>
            <person name="Lipzen A."/>
            <person name="Chen C."/>
            <person name="Yan M."/>
            <person name="Daum C."/>
            <person name="Ng V."/>
            <person name="Clum A."/>
            <person name="Steindorff A."/>
            <person name="Ohm R.A."/>
            <person name="Martin F."/>
            <person name="Silar P."/>
            <person name="Natvig D.O."/>
            <person name="Lalanne C."/>
            <person name="Gautier V."/>
            <person name="Ament-Velasquez S.L."/>
            <person name="Kruys A."/>
            <person name="Hutchinson M.I."/>
            <person name="Powell A.J."/>
            <person name="Barry K."/>
            <person name="Miller A.N."/>
            <person name="Grigoriev I.V."/>
            <person name="Debuchy R."/>
            <person name="Gladieux P."/>
            <person name="Hiltunen Thoren M."/>
            <person name="Johannesson H."/>
        </authorList>
    </citation>
    <scope>NUCLEOTIDE SEQUENCE</scope>
    <source>
        <strain evidence="2">PSN324</strain>
    </source>
</reference>
<dbReference type="Pfam" id="PF24809">
    <property type="entry name" value="DUF7708"/>
    <property type="match status" value="1"/>
</dbReference>
<comment type="caution">
    <text evidence="2">The sequence shown here is derived from an EMBL/GenBank/DDBJ whole genome shotgun (WGS) entry which is preliminary data.</text>
</comment>
<accession>A0AAV9I5X2</accession>
<evidence type="ECO:0000313" key="2">
    <source>
        <dbReference type="EMBL" id="KAK4466416.1"/>
    </source>
</evidence>